<reference evidence="2 3" key="1">
    <citation type="submission" date="2017-06" db="EMBL/GenBank/DDBJ databases">
        <title>Genome sequencing of Fusobacterium nucleatum subsp. polymorphum KCOM 1275 (=ChDC F310).</title>
        <authorList>
            <person name="Kook J.-K."/>
            <person name="Park S.-N."/>
            <person name="Lim Y.K."/>
            <person name="Roh H."/>
        </authorList>
    </citation>
    <scope>NUCLEOTIDE SEQUENCE [LARGE SCALE GENOMIC DNA]</scope>
    <source>
        <strain evidence="2 3">KCOM 1275</strain>
    </source>
</reference>
<keyword evidence="1" id="KW-0472">Membrane</keyword>
<name>A0A241Q0N4_FUSNP</name>
<dbReference type="RefSeq" id="WP_005900784.1">
    <property type="nucleotide sequence ID" value="NZ_CP022123.1"/>
</dbReference>
<protein>
    <submittedName>
        <fullName evidence="2">Uncharacterized protein</fullName>
    </submittedName>
</protein>
<dbReference type="AlphaFoldDB" id="A0A241Q0N4"/>
<gene>
    <name evidence="2" type="ORF">CBG61_04770</name>
</gene>
<evidence type="ECO:0000313" key="3">
    <source>
        <dbReference type="Proteomes" id="UP000197638"/>
    </source>
</evidence>
<proteinExistence type="predicted"/>
<feature type="transmembrane region" description="Helical" evidence="1">
    <location>
        <begin position="53"/>
        <end position="75"/>
    </location>
</feature>
<keyword evidence="1" id="KW-1133">Transmembrane helix</keyword>
<organism evidence="2 3">
    <name type="scientific">Fusobacterium nucleatum subsp. polymorphum</name>
    <name type="common">Fusobacterium polymorphum</name>
    <dbReference type="NCBI Taxonomy" id="76857"/>
    <lineage>
        <taxon>Bacteria</taxon>
        <taxon>Fusobacteriati</taxon>
        <taxon>Fusobacteriota</taxon>
        <taxon>Fusobacteriia</taxon>
        <taxon>Fusobacteriales</taxon>
        <taxon>Fusobacteriaceae</taxon>
        <taxon>Fusobacterium</taxon>
    </lineage>
</organism>
<evidence type="ECO:0000256" key="1">
    <source>
        <dbReference type="SAM" id="Phobius"/>
    </source>
</evidence>
<feature type="transmembrane region" description="Helical" evidence="1">
    <location>
        <begin position="12"/>
        <end position="33"/>
    </location>
</feature>
<accession>A0A241Q0N4</accession>
<evidence type="ECO:0000313" key="2">
    <source>
        <dbReference type="EMBL" id="ASG28306.1"/>
    </source>
</evidence>
<keyword evidence="1" id="KW-0812">Transmembrane</keyword>
<dbReference type="Proteomes" id="UP000197638">
    <property type="component" value="Chromosome"/>
</dbReference>
<dbReference type="EMBL" id="CP022123">
    <property type="protein sequence ID" value="ASG28306.1"/>
    <property type="molecule type" value="Genomic_DNA"/>
</dbReference>
<sequence length="191" mass="23235">MGIRRVKIIEITLDIICIIFSVYCIFCIIIMLKDFLIHFNLINVYSKLKNEKFIEITFSFLLSSFFSGILFYYSIRRERKKEERNQRLEWYNEVVLRSLLKNIQDYFDTTEEFLKNTKQYGKIHREKRNKIRKELDCLTMFDKILYSKIRDILLESIDNFTSEESIQIKMQKNTLLKITTLQFLFEKTKTI</sequence>